<reference evidence="1 2" key="1">
    <citation type="submission" date="2020-09" db="EMBL/GenBank/DDBJ databases">
        <title>De no assembly of potato wild relative species, Solanum commersonii.</title>
        <authorList>
            <person name="Cho K."/>
        </authorList>
    </citation>
    <scope>NUCLEOTIDE SEQUENCE [LARGE SCALE GENOMIC DNA]</scope>
    <source>
        <strain evidence="1">LZ3.2</strain>
        <tissue evidence="1">Leaf</tissue>
    </source>
</reference>
<comment type="caution">
    <text evidence="1">The sequence shown here is derived from an EMBL/GenBank/DDBJ whole genome shotgun (WGS) entry which is preliminary data.</text>
</comment>
<proteinExistence type="predicted"/>
<dbReference type="OrthoDB" id="1832382at2759"/>
<evidence type="ECO:0000313" key="1">
    <source>
        <dbReference type="EMBL" id="KAG5619532.1"/>
    </source>
</evidence>
<dbReference type="Proteomes" id="UP000824120">
    <property type="component" value="Chromosome 2"/>
</dbReference>
<evidence type="ECO:0000313" key="2">
    <source>
        <dbReference type="Proteomes" id="UP000824120"/>
    </source>
</evidence>
<sequence length="127" mass="14808">MNVKLEKAPIDLIDLPKKDQEEIFPRLNKLKTLELDEETYDKVYDMLYTSGSEDYYYSEYGSDIELLDASDNDKNCDNPCTTCKGDTCTCEDDEIYKLQSQFQDFNMNTITSDNVIELLKEVIDNHF</sequence>
<protein>
    <submittedName>
        <fullName evidence="1">Uncharacterized protein</fullName>
    </submittedName>
</protein>
<dbReference type="AlphaFoldDB" id="A0A9J6A5Q8"/>
<accession>A0A9J6A5Q8</accession>
<name>A0A9J6A5Q8_SOLCO</name>
<keyword evidence="2" id="KW-1185">Reference proteome</keyword>
<organism evidence="1 2">
    <name type="scientific">Solanum commersonii</name>
    <name type="common">Commerson's wild potato</name>
    <name type="synonym">Commerson's nightshade</name>
    <dbReference type="NCBI Taxonomy" id="4109"/>
    <lineage>
        <taxon>Eukaryota</taxon>
        <taxon>Viridiplantae</taxon>
        <taxon>Streptophyta</taxon>
        <taxon>Embryophyta</taxon>
        <taxon>Tracheophyta</taxon>
        <taxon>Spermatophyta</taxon>
        <taxon>Magnoliopsida</taxon>
        <taxon>eudicotyledons</taxon>
        <taxon>Gunneridae</taxon>
        <taxon>Pentapetalae</taxon>
        <taxon>asterids</taxon>
        <taxon>lamiids</taxon>
        <taxon>Solanales</taxon>
        <taxon>Solanaceae</taxon>
        <taxon>Solanoideae</taxon>
        <taxon>Solaneae</taxon>
        <taxon>Solanum</taxon>
    </lineage>
</organism>
<dbReference type="EMBL" id="JACXVP010000002">
    <property type="protein sequence ID" value="KAG5619532.1"/>
    <property type="molecule type" value="Genomic_DNA"/>
</dbReference>
<gene>
    <name evidence="1" type="ORF">H5410_004750</name>
</gene>